<organism evidence="7 8">
    <name type="scientific">Pterulicium gracile</name>
    <dbReference type="NCBI Taxonomy" id="1884261"/>
    <lineage>
        <taxon>Eukaryota</taxon>
        <taxon>Fungi</taxon>
        <taxon>Dikarya</taxon>
        <taxon>Basidiomycota</taxon>
        <taxon>Agaricomycotina</taxon>
        <taxon>Agaricomycetes</taxon>
        <taxon>Agaricomycetidae</taxon>
        <taxon>Agaricales</taxon>
        <taxon>Pleurotineae</taxon>
        <taxon>Pterulaceae</taxon>
        <taxon>Pterulicium</taxon>
    </lineage>
</organism>
<keyword evidence="8" id="KW-1185">Reference proteome</keyword>
<evidence type="ECO:0000256" key="2">
    <source>
        <dbReference type="ARBA" id="ARBA00010446"/>
    </source>
</evidence>
<keyword evidence="6" id="KW-0732">Signal</keyword>
<evidence type="ECO:0000313" key="8">
    <source>
        <dbReference type="Proteomes" id="UP000305067"/>
    </source>
</evidence>
<keyword evidence="5 6" id="KW-1015">Disulfide bond</keyword>
<accession>A0A5C3QBS5</accession>
<reference evidence="7 8" key="1">
    <citation type="journal article" date="2019" name="Nat. Ecol. Evol.">
        <title>Megaphylogeny resolves global patterns of mushroom evolution.</title>
        <authorList>
            <person name="Varga T."/>
            <person name="Krizsan K."/>
            <person name="Foldi C."/>
            <person name="Dima B."/>
            <person name="Sanchez-Garcia M."/>
            <person name="Sanchez-Ramirez S."/>
            <person name="Szollosi G.J."/>
            <person name="Szarkandi J.G."/>
            <person name="Papp V."/>
            <person name="Albert L."/>
            <person name="Andreopoulos W."/>
            <person name="Angelini C."/>
            <person name="Antonin V."/>
            <person name="Barry K.W."/>
            <person name="Bougher N.L."/>
            <person name="Buchanan P."/>
            <person name="Buyck B."/>
            <person name="Bense V."/>
            <person name="Catcheside P."/>
            <person name="Chovatia M."/>
            <person name="Cooper J."/>
            <person name="Damon W."/>
            <person name="Desjardin D."/>
            <person name="Finy P."/>
            <person name="Geml J."/>
            <person name="Haridas S."/>
            <person name="Hughes K."/>
            <person name="Justo A."/>
            <person name="Karasinski D."/>
            <person name="Kautmanova I."/>
            <person name="Kiss B."/>
            <person name="Kocsube S."/>
            <person name="Kotiranta H."/>
            <person name="LaButti K.M."/>
            <person name="Lechner B.E."/>
            <person name="Liimatainen K."/>
            <person name="Lipzen A."/>
            <person name="Lukacs Z."/>
            <person name="Mihaltcheva S."/>
            <person name="Morgado L.N."/>
            <person name="Niskanen T."/>
            <person name="Noordeloos M.E."/>
            <person name="Ohm R.A."/>
            <person name="Ortiz-Santana B."/>
            <person name="Ovrebo C."/>
            <person name="Racz N."/>
            <person name="Riley R."/>
            <person name="Savchenko A."/>
            <person name="Shiryaev A."/>
            <person name="Soop K."/>
            <person name="Spirin V."/>
            <person name="Szebenyi C."/>
            <person name="Tomsovsky M."/>
            <person name="Tulloss R.E."/>
            <person name="Uehling J."/>
            <person name="Grigoriev I.V."/>
            <person name="Vagvolgyi C."/>
            <person name="Papp T."/>
            <person name="Martin F.M."/>
            <person name="Miettinen O."/>
            <person name="Hibbett D.S."/>
            <person name="Nagy L.G."/>
        </authorList>
    </citation>
    <scope>NUCLEOTIDE SEQUENCE [LARGE SCALE GENOMIC DNA]</scope>
    <source>
        <strain evidence="7 8">CBS 309.79</strain>
    </source>
</reference>
<name>A0A5C3QBS5_9AGAR</name>
<keyword evidence="3 6" id="KW-0134">Cell wall</keyword>
<dbReference type="GO" id="GO:0009277">
    <property type="term" value="C:fungal-type cell wall"/>
    <property type="evidence" value="ECO:0007669"/>
    <property type="project" value="InterPro"/>
</dbReference>
<dbReference type="SMART" id="SM00075">
    <property type="entry name" value="HYDRO"/>
    <property type="match status" value="1"/>
</dbReference>
<comment type="similarity">
    <text evidence="2 6">Belongs to the fungal hydrophobin family.</text>
</comment>
<keyword evidence="4 6" id="KW-0964">Secreted</keyword>
<protein>
    <recommendedName>
        <fullName evidence="6">Hydrophobin</fullName>
    </recommendedName>
</protein>
<dbReference type="CDD" id="cd23507">
    <property type="entry name" value="hydrophobin_I"/>
    <property type="match status" value="1"/>
</dbReference>
<dbReference type="Proteomes" id="UP000305067">
    <property type="component" value="Unassembled WGS sequence"/>
</dbReference>
<dbReference type="Pfam" id="PF01185">
    <property type="entry name" value="Hydrophobin"/>
    <property type="match status" value="1"/>
</dbReference>
<dbReference type="EMBL" id="ML178833">
    <property type="protein sequence ID" value="TFK99514.1"/>
    <property type="molecule type" value="Genomic_DNA"/>
</dbReference>
<feature type="signal peptide" evidence="6">
    <location>
        <begin position="1"/>
        <end position="18"/>
    </location>
</feature>
<evidence type="ECO:0000256" key="4">
    <source>
        <dbReference type="ARBA" id="ARBA00022525"/>
    </source>
</evidence>
<sequence length="119" mass="11944">MFTVVLSIVSIFAAAVVAAPSPGGGSKSTSTSSTVVNAPAVNECNYTGGQVCCNSLDYDQSAVSESLLSVLDVPIDLNLLVGHGCSPLVGLLQGTCNAQAACCEKTYSGIGINCNNLAL</sequence>
<dbReference type="OrthoDB" id="4225815at2759"/>
<proteinExistence type="inferred from homology"/>
<evidence type="ECO:0000256" key="3">
    <source>
        <dbReference type="ARBA" id="ARBA00022512"/>
    </source>
</evidence>
<dbReference type="GO" id="GO:0005199">
    <property type="term" value="F:structural constituent of cell wall"/>
    <property type="evidence" value="ECO:0007669"/>
    <property type="project" value="InterPro"/>
</dbReference>
<evidence type="ECO:0000256" key="1">
    <source>
        <dbReference type="ARBA" id="ARBA00004191"/>
    </source>
</evidence>
<dbReference type="InterPro" id="IPR001338">
    <property type="entry name" value="Class_I_Hydrophobin"/>
</dbReference>
<feature type="chain" id="PRO_5023153794" description="Hydrophobin" evidence="6">
    <location>
        <begin position="19"/>
        <end position="119"/>
    </location>
</feature>
<evidence type="ECO:0000256" key="6">
    <source>
        <dbReference type="RuleBase" id="RU365009"/>
    </source>
</evidence>
<evidence type="ECO:0000256" key="5">
    <source>
        <dbReference type="ARBA" id="ARBA00023157"/>
    </source>
</evidence>
<gene>
    <name evidence="7" type="ORF">BDV98DRAFT_571097</name>
</gene>
<evidence type="ECO:0000313" key="7">
    <source>
        <dbReference type="EMBL" id="TFK99514.1"/>
    </source>
</evidence>
<comment type="subcellular location">
    <subcellularLocation>
        <location evidence="1 6">Secreted</location>
        <location evidence="1 6">Cell wall</location>
    </subcellularLocation>
</comment>
<dbReference type="AlphaFoldDB" id="A0A5C3QBS5"/>